<feature type="domain" description="Homeobox" evidence="3">
    <location>
        <begin position="170"/>
        <end position="230"/>
    </location>
</feature>
<keyword evidence="5" id="KW-1185">Reference proteome</keyword>
<dbReference type="SMART" id="SM00389">
    <property type="entry name" value="HOX"/>
    <property type="match status" value="1"/>
</dbReference>
<evidence type="ECO:0000256" key="1">
    <source>
        <dbReference type="PROSITE-ProRule" id="PRU00108"/>
    </source>
</evidence>
<comment type="subcellular location">
    <subcellularLocation>
        <location evidence="1">Nucleus</location>
    </subcellularLocation>
</comment>
<dbReference type="SUPFAM" id="SSF46689">
    <property type="entry name" value="Homeodomain-like"/>
    <property type="match status" value="1"/>
</dbReference>
<dbReference type="OrthoDB" id="326000at2759"/>
<keyword evidence="1" id="KW-0539">Nucleus</keyword>
<evidence type="ECO:0000259" key="3">
    <source>
        <dbReference type="PROSITE" id="PS50071"/>
    </source>
</evidence>
<gene>
    <name evidence="4" type="primary">Contig11672.g12488</name>
    <name evidence="4" type="ORF">STYLEM_4027</name>
</gene>
<dbReference type="Gene3D" id="1.10.10.60">
    <property type="entry name" value="Homeodomain-like"/>
    <property type="match status" value="1"/>
</dbReference>
<dbReference type="InterPro" id="IPR009057">
    <property type="entry name" value="Homeodomain-like_sf"/>
</dbReference>
<dbReference type="GO" id="GO:0005634">
    <property type="term" value="C:nucleus"/>
    <property type="evidence" value="ECO:0007669"/>
    <property type="project" value="UniProtKB-SubCell"/>
</dbReference>
<dbReference type="GO" id="GO:0003677">
    <property type="term" value="F:DNA binding"/>
    <property type="evidence" value="ECO:0007669"/>
    <property type="project" value="UniProtKB-UniRule"/>
</dbReference>
<reference evidence="4 5" key="1">
    <citation type="submission" date="2014-06" db="EMBL/GenBank/DDBJ databases">
        <authorList>
            <person name="Swart Estienne"/>
        </authorList>
    </citation>
    <scope>NUCLEOTIDE SEQUENCE [LARGE SCALE GENOMIC DNA]</scope>
    <source>
        <strain evidence="4 5">130c</strain>
    </source>
</reference>
<sequence>MNSKLNQLEMQSQANQIQKDQIQQQFIEEQEDLDKIYDNYFISSRGDSKSPQIQQLNGDIEKQFEDQWLYSLLQNHLLYQSQTKSSNSKKHNTTTFIYESNVENYSSSLNEGDQTNPTEEKGDILKNGNSGCLQNELNLTRSKVSENDLERTIIKQQFHKQNSNNNRRIKKQSHRVSIKSKEQYQYLESQFIKNQRWSNERILEISQQIGLSFSKVYKWNWDRRMALKQYHEQGKYCDSRYIKIFEVEKCSKNKQGSDSKEIRHSSEYRVFNIQRI</sequence>
<evidence type="ECO:0000313" key="5">
    <source>
        <dbReference type="Proteomes" id="UP000039865"/>
    </source>
</evidence>
<evidence type="ECO:0000256" key="2">
    <source>
        <dbReference type="SAM" id="MobiDB-lite"/>
    </source>
</evidence>
<feature type="compositionally biased region" description="Polar residues" evidence="2">
    <location>
        <begin position="106"/>
        <end position="117"/>
    </location>
</feature>
<feature type="DNA-binding region" description="Homeobox" evidence="1">
    <location>
        <begin position="172"/>
        <end position="231"/>
    </location>
</feature>
<dbReference type="AlphaFoldDB" id="A0A077ZZK9"/>
<dbReference type="EMBL" id="CCKQ01003900">
    <property type="protein sequence ID" value="CDW75042.1"/>
    <property type="molecule type" value="Genomic_DNA"/>
</dbReference>
<dbReference type="InParanoid" id="A0A077ZZK9"/>
<dbReference type="PROSITE" id="PS50071">
    <property type="entry name" value="HOMEOBOX_2"/>
    <property type="match status" value="1"/>
</dbReference>
<feature type="region of interest" description="Disordered" evidence="2">
    <location>
        <begin position="106"/>
        <end position="129"/>
    </location>
</feature>
<dbReference type="InterPro" id="IPR001356">
    <property type="entry name" value="HD"/>
</dbReference>
<proteinExistence type="predicted"/>
<keyword evidence="1" id="KW-0371">Homeobox</keyword>
<organism evidence="4 5">
    <name type="scientific">Stylonychia lemnae</name>
    <name type="common">Ciliate</name>
    <dbReference type="NCBI Taxonomy" id="5949"/>
    <lineage>
        <taxon>Eukaryota</taxon>
        <taxon>Sar</taxon>
        <taxon>Alveolata</taxon>
        <taxon>Ciliophora</taxon>
        <taxon>Intramacronucleata</taxon>
        <taxon>Spirotrichea</taxon>
        <taxon>Stichotrichia</taxon>
        <taxon>Sporadotrichida</taxon>
        <taxon>Oxytrichidae</taxon>
        <taxon>Stylonychinae</taxon>
        <taxon>Stylonychia</taxon>
    </lineage>
</organism>
<dbReference type="CDD" id="cd00086">
    <property type="entry name" value="homeodomain"/>
    <property type="match status" value="1"/>
</dbReference>
<protein>
    <recommendedName>
        <fullName evidence="3">Homeobox domain-containing protein</fullName>
    </recommendedName>
</protein>
<evidence type="ECO:0000313" key="4">
    <source>
        <dbReference type="EMBL" id="CDW75042.1"/>
    </source>
</evidence>
<name>A0A077ZZK9_STYLE</name>
<accession>A0A077ZZK9</accession>
<dbReference type="Proteomes" id="UP000039865">
    <property type="component" value="Unassembled WGS sequence"/>
</dbReference>
<keyword evidence="1" id="KW-0238">DNA-binding</keyword>